<feature type="transmembrane region" description="Helical" evidence="2">
    <location>
        <begin position="541"/>
        <end position="560"/>
    </location>
</feature>
<reference evidence="4" key="1">
    <citation type="journal article" date="2021" name="Proc. Natl. Acad. Sci. U.S.A.">
        <title>A Catalog of Tens of Thousands of Viruses from Human Metagenomes Reveals Hidden Associations with Chronic Diseases.</title>
        <authorList>
            <person name="Tisza M.J."/>
            <person name="Buck C.B."/>
        </authorList>
    </citation>
    <scope>NUCLEOTIDE SEQUENCE</scope>
    <source>
        <strain evidence="4">CtNYa18</strain>
    </source>
</reference>
<keyword evidence="1" id="KW-1188">Viral release from host cell</keyword>
<organism evidence="4">
    <name type="scientific">Myoviridae sp. ctNYa18</name>
    <dbReference type="NCBI Taxonomy" id="2825090"/>
    <lineage>
        <taxon>Viruses</taxon>
        <taxon>Duplodnaviria</taxon>
        <taxon>Heunggongvirae</taxon>
        <taxon>Uroviricota</taxon>
        <taxon>Caudoviricetes</taxon>
    </lineage>
</organism>
<dbReference type="InterPro" id="IPR013491">
    <property type="entry name" value="Tape_meas_N"/>
</dbReference>
<feature type="transmembrane region" description="Helical" evidence="2">
    <location>
        <begin position="312"/>
        <end position="339"/>
    </location>
</feature>
<feature type="transmembrane region" description="Helical" evidence="2">
    <location>
        <begin position="480"/>
        <end position="506"/>
    </location>
</feature>
<dbReference type="GO" id="GO:0098003">
    <property type="term" value="P:viral tail assembly"/>
    <property type="evidence" value="ECO:0007669"/>
    <property type="project" value="UniProtKB-KW"/>
</dbReference>
<accession>A0A8S5PFH5</accession>
<dbReference type="EMBL" id="BK015422">
    <property type="protein sequence ID" value="DAE05935.1"/>
    <property type="molecule type" value="Genomic_DNA"/>
</dbReference>
<keyword evidence="2" id="KW-1133">Transmembrane helix</keyword>
<keyword evidence="2" id="KW-0472">Membrane</keyword>
<sequence>MNNSTLTLTIRANVSALQSALKTAQASVKNFSSNVGKKLVGNAANLKDSFSQAGGFIESTLKRVGAVAVGGSFGLMSFVKSASELQSLRSSFESLTGTVEATNAVMKTLYQYGKETAFDNKSIQATAKMFLANGVAVQDLMGWMRNLGDLAGATGADLQSLALPITQAIGNGKMMTQDWYQIINQGAGGFKKYIIAAMGAGHSIQTFGDDLSKGKVTADVLRKALQMASDEGGMAFQGAIKQSRTFNGRMSNLLETITNVGMKIVGVDAATGQVKAGGVFDKISKAVEDATNWLEKNKDKIQKIADIVINNFVPAVTAAGVALVAMKVGSFAASMIQFANAIRGGKTAMEAFNLVTGKNPMLLIVAAIAAVVGALVFLQVKFNIFGKAWEAIKSAWSAAVSWFGGIFNAIGQVVSDFVGGVLGFFGDIWNGIVGVFNSIVSFVQEWGLSILAVIFAPISLVIGLFFMFKDQIFAVFQAVWNFIVAVFTPIVQFFGSVFSGAWNIIVSVWNTAIGWFGGVWNGIVGVFAGVAGWFGGIFRGAWNAITGIFGGLAGFFGGVWNTITGMFGRLGSFVGNAIGGAVRGAVNGALSMVEKMANGFIGMINGAIGIINKIPGVHIGNIPSLHIPRMATGGIVTPQGGGSIIYAGDGGQNEWVVPESKMASLVTQINKRSDGVGARDVNITVNVTTRDEKFNEEDAVNIAKQINRALKAQGLRLDQLGALR</sequence>
<proteinExistence type="predicted"/>
<feature type="transmembrane region" description="Helical" evidence="2">
    <location>
        <begin position="512"/>
        <end position="534"/>
    </location>
</feature>
<evidence type="ECO:0000256" key="1">
    <source>
        <dbReference type="ARBA" id="ARBA00022465"/>
    </source>
</evidence>
<evidence type="ECO:0000256" key="2">
    <source>
        <dbReference type="SAM" id="Phobius"/>
    </source>
</evidence>
<dbReference type="PANTHER" id="PTHR37813:SF1">
    <property type="entry name" value="FELS-2 PROPHAGE PROTEIN"/>
    <property type="match status" value="1"/>
</dbReference>
<feature type="transmembrane region" description="Helical" evidence="2">
    <location>
        <begin position="360"/>
        <end position="380"/>
    </location>
</feature>
<keyword evidence="1" id="KW-1245">Viral tail assembly</keyword>
<dbReference type="PANTHER" id="PTHR37813">
    <property type="entry name" value="FELS-2 PROPHAGE PROTEIN"/>
    <property type="match status" value="1"/>
</dbReference>
<name>A0A8S5PFH5_9CAUD</name>
<feature type="transmembrane region" description="Helical" evidence="2">
    <location>
        <begin position="446"/>
        <end position="468"/>
    </location>
</feature>
<feature type="domain" description="Tape measure protein N-terminal" evidence="3">
    <location>
        <begin position="77"/>
        <end position="259"/>
    </location>
</feature>
<dbReference type="Pfam" id="PF20155">
    <property type="entry name" value="TMP_3"/>
    <property type="match status" value="1"/>
</dbReference>
<evidence type="ECO:0000259" key="3">
    <source>
        <dbReference type="Pfam" id="PF20155"/>
    </source>
</evidence>
<evidence type="ECO:0000313" key="4">
    <source>
        <dbReference type="EMBL" id="DAE05935.1"/>
    </source>
</evidence>
<protein>
    <submittedName>
        <fullName evidence="4">Tail tape measure</fullName>
    </submittedName>
</protein>
<keyword evidence="2" id="KW-0812">Transmembrane</keyword>